<evidence type="ECO:0000313" key="6">
    <source>
        <dbReference type="Proteomes" id="UP001519287"/>
    </source>
</evidence>
<dbReference type="EMBL" id="JAGGLB010000004">
    <property type="protein sequence ID" value="MBP1990310.1"/>
    <property type="molecule type" value="Genomic_DNA"/>
</dbReference>
<feature type="region of interest" description="Disordered" evidence="2">
    <location>
        <begin position="464"/>
        <end position="503"/>
    </location>
</feature>
<dbReference type="Gene3D" id="2.130.10.10">
    <property type="entry name" value="YVTN repeat-like/Quinoprotein amine dehydrogenase"/>
    <property type="match status" value="3"/>
</dbReference>
<gene>
    <name evidence="5" type="ORF">J2Z66_001908</name>
</gene>
<keyword evidence="6" id="KW-1185">Reference proteome</keyword>
<dbReference type="PANTHER" id="PTHR47197">
    <property type="entry name" value="PROTEIN NIRF"/>
    <property type="match status" value="1"/>
</dbReference>
<evidence type="ECO:0000256" key="3">
    <source>
        <dbReference type="SAM" id="SignalP"/>
    </source>
</evidence>
<feature type="domain" description="SLH" evidence="4">
    <location>
        <begin position="741"/>
        <end position="804"/>
    </location>
</feature>
<dbReference type="PROSITE" id="PS51272">
    <property type="entry name" value="SLH"/>
    <property type="match status" value="3"/>
</dbReference>
<dbReference type="InterPro" id="IPR001119">
    <property type="entry name" value="SLH_dom"/>
</dbReference>
<sequence length="932" mass="97455">MMRIPTNLLLRTVCVGMIVITLLAGALPGAAQADGSTSSIGVGRGPHAAAVNPLTNKVYVVNATSNSVSVIDDTYHSVETVEVGTAPYAVAVNPVTNKIYVANADSDNVTVIDGETNSTVTVEAGSIPFAAAVNTETNKIYIANLGSDDVTVIDGVTNDTFTVDVGESPFALTVNPITNRIYVANVDSNNITVIDGANDTVITTLPAGSGPNAIAVNPLTGYVYVTNFYSSSVTIIDGATNSTSTITVGTTPNALAVNEVTDKIYVVNDSSNDVSVIDGASSTVVSTLQTGMGPNALAIHSAANQIYVANYDSNNVTVIDGSTEMMTTVPVGSNPIAIAVSPLSGSVYAVNFNSNEITVYRAHDGEQPPSTNPDLSQLVVNSGTLQPVFDPEVLAYTVNVGHEAASLSVTAVTYDPLTTMSINGQLRISGVPVSISLNVGANQVSIVTQAKDGIHEKTYSLTVNRASAPPVSPPSATPLPNEGPSEQPAVKAPTDFTDVRDGTNGVTLGSRTAVVSATMKNGKSVVQMLLHADVLAKAFDMLKDKEPGKQIVTFEVETADAADAVRKVGIPAPILMAAAKATPQAILSIKAGNAAYDLPVNLPVLVSLLQQLGSELNDTIVFITMETVTGVSKQQMFEKIKAAGHTLVGDVLDFTMTVETGGNKENGTKKKQQTLSDFGDKYVSRSLLIAGTLDPVRATGVKIDAVTGDVSFVPSFFRTTAAGVTIVNILRTGNSMYGVVQNDKSFNDLQDHWSKSDVELLASKLIVQGTTDSSFAPEHPVTRAEFVAMITRALGFEEKPALAKEFNDINGMDWFAGTVGAAVEARLISGFEDGTFRPYETITREQMAIVVSGALTFVGKPAAVAGKLNPLLSSFKDKAVISSWAQVSVAQMAESGMMSGMTDDTFAPKDLASRAQAAVIIKRLLQHAGFIN</sequence>
<feature type="chain" id="PRO_5045681025" evidence="3">
    <location>
        <begin position="34"/>
        <end position="932"/>
    </location>
</feature>
<dbReference type="InterPro" id="IPR048433">
    <property type="entry name" value="YNCE-like_beta-prop"/>
</dbReference>
<name>A0ABS4IT50_9BACL</name>
<dbReference type="InterPro" id="IPR015943">
    <property type="entry name" value="WD40/YVTN_repeat-like_dom_sf"/>
</dbReference>
<feature type="domain" description="SLH" evidence="4">
    <location>
        <begin position="872"/>
        <end position="932"/>
    </location>
</feature>
<dbReference type="PANTHER" id="PTHR47197:SF3">
    <property type="entry name" value="DIHYDRO-HEME D1 DEHYDROGENASE"/>
    <property type="match status" value="1"/>
</dbReference>
<dbReference type="InterPro" id="IPR011045">
    <property type="entry name" value="N2O_reductase_N"/>
</dbReference>
<dbReference type="Pfam" id="PF21783">
    <property type="entry name" value="YNCE"/>
    <property type="match status" value="1"/>
</dbReference>
<evidence type="ECO:0000256" key="1">
    <source>
        <dbReference type="ARBA" id="ARBA00022729"/>
    </source>
</evidence>
<dbReference type="InterPro" id="IPR051200">
    <property type="entry name" value="Host-pathogen_enzymatic-act"/>
</dbReference>
<dbReference type="Proteomes" id="UP001519287">
    <property type="component" value="Unassembled WGS sequence"/>
</dbReference>
<feature type="signal peptide" evidence="3">
    <location>
        <begin position="1"/>
        <end position="33"/>
    </location>
</feature>
<dbReference type="InterPro" id="IPR011048">
    <property type="entry name" value="Haem_d1_sf"/>
</dbReference>
<protein>
    <submittedName>
        <fullName evidence="5">YVTN family beta-propeller protein</fullName>
    </submittedName>
</protein>
<dbReference type="InterPro" id="IPR025883">
    <property type="entry name" value="Cadherin-like_domain"/>
</dbReference>
<comment type="caution">
    <text evidence="5">The sequence shown here is derived from an EMBL/GenBank/DDBJ whole genome shotgun (WGS) entry which is preliminary data.</text>
</comment>
<dbReference type="NCBIfam" id="TIGR02276">
    <property type="entry name" value="beta_rpt_yvtn"/>
    <property type="match status" value="6"/>
</dbReference>
<accession>A0ABS4IT50</accession>
<evidence type="ECO:0000256" key="2">
    <source>
        <dbReference type="SAM" id="MobiDB-lite"/>
    </source>
</evidence>
<feature type="domain" description="SLH" evidence="4">
    <location>
        <begin position="805"/>
        <end position="865"/>
    </location>
</feature>
<dbReference type="SUPFAM" id="SSF51004">
    <property type="entry name" value="C-terminal (heme d1) domain of cytochrome cd1-nitrite reductase"/>
    <property type="match status" value="1"/>
</dbReference>
<evidence type="ECO:0000259" key="4">
    <source>
        <dbReference type="PROSITE" id="PS51272"/>
    </source>
</evidence>
<organism evidence="5 6">
    <name type="scientific">Paenibacillus eucommiae</name>
    <dbReference type="NCBI Taxonomy" id="1355755"/>
    <lineage>
        <taxon>Bacteria</taxon>
        <taxon>Bacillati</taxon>
        <taxon>Bacillota</taxon>
        <taxon>Bacilli</taxon>
        <taxon>Bacillales</taxon>
        <taxon>Paenibacillaceae</taxon>
        <taxon>Paenibacillus</taxon>
    </lineage>
</organism>
<evidence type="ECO:0000313" key="5">
    <source>
        <dbReference type="EMBL" id="MBP1990310.1"/>
    </source>
</evidence>
<keyword evidence="1 3" id="KW-0732">Signal</keyword>
<dbReference type="InterPro" id="IPR011964">
    <property type="entry name" value="YVTN_b-propeller_repeat"/>
</dbReference>
<dbReference type="SUPFAM" id="SSF50974">
    <property type="entry name" value="Nitrous oxide reductase, N-terminal domain"/>
    <property type="match status" value="1"/>
</dbReference>
<reference evidence="5 6" key="1">
    <citation type="submission" date="2021-03" db="EMBL/GenBank/DDBJ databases">
        <title>Genomic Encyclopedia of Type Strains, Phase IV (KMG-IV): sequencing the most valuable type-strain genomes for metagenomic binning, comparative biology and taxonomic classification.</title>
        <authorList>
            <person name="Goeker M."/>
        </authorList>
    </citation>
    <scope>NUCLEOTIDE SEQUENCE [LARGE SCALE GENOMIC DNA]</scope>
    <source>
        <strain evidence="5 6">DSM 26048</strain>
    </source>
</reference>
<dbReference type="Pfam" id="PF12733">
    <property type="entry name" value="Cadherin-like"/>
    <property type="match status" value="1"/>
</dbReference>
<proteinExistence type="predicted"/>
<dbReference type="RefSeq" id="WP_209971087.1">
    <property type="nucleotide sequence ID" value="NZ_JAGGLB010000004.1"/>
</dbReference>
<dbReference type="Pfam" id="PF00395">
    <property type="entry name" value="SLH"/>
    <property type="match status" value="3"/>
</dbReference>